<dbReference type="RefSeq" id="WP_198642671.1">
    <property type="nucleotide sequence ID" value="NZ_JAEHSL010000038.1"/>
</dbReference>
<sequence length="333" mass="38586">MSHKNLEAKKRHHYVWAKYLTRWGKGTKNVFYTTKTGKIAYDSVRAIAADNYFYKTTMLTSKHVEVIKSFSRQSPEHLQQQHMSYLNDFLKMQRLEAIYNESDIQDPEAEALLHAMKCNLMENLHASHEKSVLPILSELADDQLDILQDKQQMIEFMMFLGHQIARTKAFRDGVLRAQPRRNIVEIEVADAMTHAWWFLSYMFGMNIGFSLYSSRHDTRHALLVNDTEHPFITSDQPIVNVHACISETEFSAPEHADFYYPISPRIAYIICDSKRFLPGKNQVDEATVTEFNTKVAAQAMVHIIGNTESAILPFQKHIGSRYASRTPFYEDRD</sequence>
<dbReference type="EMBL" id="JAEHSL010000038">
    <property type="protein sequence ID" value="MBI6183499.1"/>
    <property type="molecule type" value="Genomic_DNA"/>
</dbReference>
<dbReference type="Pfam" id="PF14022">
    <property type="entry name" value="DUF4238"/>
    <property type="match status" value="2"/>
</dbReference>
<accession>A0ABS0TYW3</accession>
<dbReference type="InterPro" id="IPR025332">
    <property type="entry name" value="DUF4238"/>
</dbReference>
<organism evidence="1 2">
    <name type="scientific">Serratia proteamaculans</name>
    <dbReference type="NCBI Taxonomy" id="28151"/>
    <lineage>
        <taxon>Bacteria</taxon>
        <taxon>Pseudomonadati</taxon>
        <taxon>Pseudomonadota</taxon>
        <taxon>Gammaproteobacteria</taxon>
        <taxon>Enterobacterales</taxon>
        <taxon>Yersiniaceae</taxon>
        <taxon>Serratia</taxon>
    </lineage>
</organism>
<dbReference type="Proteomes" id="UP000639004">
    <property type="component" value="Unassembled WGS sequence"/>
</dbReference>
<evidence type="ECO:0000313" key="2">
    <source>
        <dbReference type="Proteomes" id="UP000639004"/>
    </source>
</evidence>
<proteinExistence type="predicted"/>
<name>A0ABS0TYW3_SERPR</name>
<reference evidence="1 2" key="1">
    <citation type="submission" date="2020-12" db="EMBL/GenBank/DDBJ databases">
        <title>Enhanced detection system for hospital associated transmission using whole genome sequencing surveillance.</title>
        <authorList>
            <person name="Harrison L.H."/>
            <person name="Van Tyne D."/>
            <person name="Marsh J.W."/>
            <person name="Griffith M.P."/>
            <person name="Snyder D.J."/>
            <person name="Cooper V.S."/>
            <person name="Mustapha M."/>
        </authorList>
    </citation>
    <scope>NUCLEOTIDE SEQUENCE [LARGE SCALE GENOMIC DNA]</scope>
    <source>
        <strain evidence="1 2">SER00238</strain>
    </source>
</reference>
<keyword evidence="2" id="KW-1185">Reference proteome</keyword>
<evidence type="ECO:0000313" key="1">
    <source>
        <dbReference type="EMBL" id="MBI6183499.1"/>
    </source>
</evidence>
<protein>
    <submittedName>
        <fullName evidence="1">DUF4238 domain-containing protein</fullName>
    </submittedName>
</protein>
<comment type="caution">
    <text evidence="1">The sequence shown here is derived from an EMBL/GenBank/DDBJ whole genome shotgun (WGS) entry which is preliminary data.</text>
</comment>
<gene>
    <name evidence="1" type="ORF">JEQ07_24270</name>
</gene>